<evidence type="ECO:0008006" key="2">
    <source>
        <dbReference type="Google" id="ProtNLM"/>
    </source>
</evidence>
<dbReference type="InterPro" id="IPR036291">
    <property type="entry name" value="NAD(P)-bd_dom_sf"/>
</dbReference>
<reference evidence="1" key="1">
    <citation type="journal article" date="2020" name="Nature">
        <title>Giant virus diversity and host interactions through global metagenomics.</title>
        <authorList>
            <person name="Schulz F."/>
            <person name="Roux S."/>
            <person name="Paez-Espino D."/>
            <person name="Jungbluth S."/>
            <person name="Walsh D.A."/>
            <person name="Denef V.J."/>
            <person name="McMahon K.D."/>
            <person name="Konstantinidis K.T."/>
            <person name="Eloe-Fadrosh E.A."/>
            <person name="Kyrpides N.C."/>
            <person name="Woyke T."/>
        </authorList>
    </citation>
    <scope>NUCLEOTIDE SEQUENCE</scope>
    <source>
        <strain evidence="1">GVMAG-S-ERX556106-38</strain>
    </source>
</reference>
<protein>
    <recommendedName>
        <fullName evidence="2">SDR family NAD(P)-dependent oxidoreductase</fullName>
    </recommendedName>
</protein>
<dbReference type="EMBL" id="MN738832">
    <property type="protein sequence ID" value="QHT38576.1"/>
    <property type="molecule type" value="Genomic_DNA"/>
</dbReference>
<organism evidence="1">
    <name type="scientific">viral metagenome</name>
    <dbReference type="NCBI Taxonomy" id="1070528"/>
    <lineage>
        <taxon>unclassified sequences</taxon>
        <taxon>metagenomes</taxon>
        <taxon>organismal metagenomes</taxon>
    </lineage>
</organism>
<dbReference type="PANTHER" id="PTHR42808">
    <property type="entry name" value="HYDROXYSTEROID DEHYDROGENASE-LIKE PROTEIN 2"/>
    <property type="match status" value="1"/>
</dbReference>
<dbReference type="PANTHER" id="PTHR42808:SF3">
    <property type="entry name" value="HYDROXYSTEROID DEHYDROGENASE-LIKE PROTEIN 2"/>
    <property type="match status" value="1"/>
</dbReference>
<dbReference type="InterPro" id="IPR002347">
    <property type="entry name" value="SDR_fam"/>
</dbReference>
<sequence length="304" mass="33853">MSKFTQGRAFVLKSIVKNKTLIPHHTSLAGKTYIVSGGSRGIGYNIAEKLVAKGANVSILGKTVTPHKKLENTIYSAAIEINNQSFPGNCIGIPCDVRDPPQIDNAIKETMRHFNERLDGVVLNASALCLNTTLNQTLKEVNLMTDVNIKGSFLMGKKCLEYISKSKSDAGNVLIIAPPMSMIETDDWWVDHLYYSMSKFNMTLMARYWNKEFPNVAVNTLWPRTTIDTAPVRNLLGGQEMVNISRTADIMGDAARHIFLANPKKCTGFHFIDDEVIASVDGNVEKYRVDPTITEKELMPDFFC</sequence>
<dbReference type="SUPFAM" id="SSF51735">
    <property type="entry name" value="NAD(P)-binding Rossmann-fold domains"/>
    <property type="match status" value="1"/>
</dbReference>
<dbReference type="Pfam" id="PF00106">
    <property type="entry name" value="adh_short"/>
    <property type="match status" value="1"/>
</dbReference>
<proteinExistence type="predicted"/>
<dbReference type="InterPro" id="IPR051935">
    <property type="entry name" value="HSDL2"/>
</dbReference>
<dbReference type="AlphaFoldDB" id="A0A6C0F9P7"/>
<name>A0A6C0F9P7_9ZZZZ</name>
<dbReference type="Gene3D" id="3.40.50.720">
    <property type="entry name" value="NAD(P)-binding Rossmann-like Domain"/>
    <property type="match status" value="1"/>
</dbReference>
<accession>A0A6C0F9P7</accession>
<evidence type="ECO:0000313" key="1">
    <source>
        <dbReference type="EMBL" id="QHT38576.1"/>
    </source>
</evidence>